<dbReference type="InterPro" id="IPR008979">
    <property type="entry name" value="Galactose-bd-like_sf"/>
</dbReference>
<dbReference type="PANTHER" id="PTHR48081">
    <property type="entry name" value="AB HYDROLASE SUPERFAMILY PROTEIN C4A8.06C"/>
    <property type="match status" value="1"/>
</dbReference>
<protein>
    <recommendedName>
        <fullName evidence="2">F5/8 type C domain-containing protein</fullName>
    </recommendedName>
</protein>
<dbReference type="GO" id="GO:0016787">
    <property type="term" value="F:hydrolase activity"/>
    <property type="evidence" value="ECO:0007669"/>
    <property type="project" value="UniProtKB-KW"/>
</dbReference>
<sequence length="416" mass="46068">MKTAIGKAQETVSHGSISGTRYSNVPYKSGNNLSNYEKDRCKLDIYIPRSSGTAPFPVIVYFYGGGLNAGDKSEGWADWSNNFGFKFLEAGISMVMVNYRLSGQQGTKWPLYIQDAAASVAWVANNIAQYGGAPNNIFVMGFSAGAYLTHMLSIDSKWYTEINFDRNRIKGYIAISGQTRTHGTVAADLGIQQNQLMTVRTDAMPFGHVKKIEKPIHIFVGEYEGQTITDNYAYYNQLISKGSTNLFIYTNLGKDHGGMRDGLGDASSPTRSKILEFIRTGASTVNLAPNIAYRKPVTASSTENTANTADKAVDADGNTRWASTNSDTQWIYVDLGARYAVNRVRIAWEAACAKNYYLESSDDARSWANIRTVTNNVALINDHTGLNRNARYIRIYATQRATTYGYSIFEFEVYGN</sequence>
<feature type="domain" description="F5/8 type C" evidence="2">
    <location>
        <begin position="280"/>
        <end position="416"/>
    </location>
</feature>
<organism evidence="3 4">
    <name type="scientific">Adineta steineri</name>
    <dbReference type="NCBI Taxonomy" id="433720"/>
    <lineage>
        <taxon>Eukaryota</taxon>
        <taxon>Metazoa</taxon>
        <taxon>Spiralia</taxon>
        <taxon>Gnathifera</taxon>
        <taxon>Rotifera</taxon>
        <taxon>Eurotatoria</taxon>
        <taxon>Bdelloidea</taxon>
        <taxon>Adinetida</taxon>
        <taxon>Adinetidae</taxon>
        <taxon>Adineta</taxon>
    </lineage>
</organism>
<dbReference type="InterPro" id="IPR050300">
    <property type="entry name" value="GDXG_lipolytic_enzyme"/>
</dbReference>
<dbReference type="PROSITE" id="PS50022">
    <property type="entry name" value="FA58C_3"/>
    <property type="match status" value="1"/>
</dbReference>
<dbReference type="SUPFAM" id="SSF53474">
    <property type="entry name" value="alpha/beta-Hydrolases"/>
    <property type="match status" value="1"/>
</dbReference>
<dbReference type="AlphaFoldDB" id="A0A813MF45"/>
<evidence type="ECO:0000313" key="3">
    <source>
        <dbReference type="EMBL" id="CAF0723416.1"/>
    </source>
</evidence>
<dbReference type="PANTHER" id="PTHR48081:SF9">
    <property type="entry name" value="CARBOXYLESTERASE"/>
    <property type="match status" value="1"/>
</dbReference>
<dbReference type="Pfam" id="PF20434">
    <property type="entry name" value="BD-FAE"/>
    <property type="match status" value="1"/>
</dbReference>
<dbReference type="Pfam" id="PF00754">
    <property type="entry name" value="F5_F8_type_C"/>
    <property type="match status" value="1"/>
</dbReference>
<dbReference type="Gene3D" id="2.60.120.260">
    <property type="entry name" value="Galactose-binding domain-like"/>
    <property type="match status" value="1"/>
</dbReference>
<dbReference type="SUPFAM" id="SSF49785">
    <property type="entry name" value="Galactose-binding domain-like"/>
    <property type="match status" value="1"/>
</dbReference>
<proteinExistence type="predicted"/>
<evidence type="ECO:0000313" key="4">
    <source>
        <dbReference type="Proteomes" id="UP000663845"/>
    </source>
</evidence>
<keyword evidence="1" id="KW-0378">Hydrolase</keyword>
<gene>
    <name evidence="3" type="ORF">JYZ213_LOCUS523</name>
</gene>
<dbReference type="InterPro" id="IPR029058">
    <property type="entry name" value="AB_hydrolase_fold"/>
</dbReference>
<name>A0A813MF45_9BILA</name>
<accession>A0A813MF45</accession>
<dbReference type="InterPro" id="IPR000421">
    <property type="entry name" value="FA58C"/>
</dbReference>
<comment type="caution">
    <text evidence="3">The sequence shown here is derived from an EMBL/GenBank/DDBJ whole genome shotgun (WGS) entry which is preliminary data.</text>
</comment>
<reference evidence="3" key="1">
    <citation type="submission" date="2021-02" db="EMBL/GenBank/DDBJ databases">
        <authorList>
            <person name="Nowell W R."/>
        </authorList>
    </citation>
    <scope>NUCLEOTIDE SEQUENCE</scope>
</reference>
<dbReference type="Gene3D" id="3.40.50.1820">
    <property type="entry name" value="alpha/beta hydrolase"/>
    <property type="match status" value="1"/>
</dbReference>
<evidence type="ECO:0000256" key="1">
    <source>
        <dbReference type="ARBA" id="ARBA00022801"/>
    </source>
</evidence>
<dbReference type="EMBL" id="CAJNOG010000002">
    <property type="protein sequence ID" value="CAF0723416.1"/>
    <property type="molecule type" value="Genomic_DNA"/>
</dbReference>
<dbReference type="Proteomes" id="UP000663845">
    <property type="component" value="Unassembled WGS sequence"/>
</dbReference>
<evidence type="ECO:0000259" key="2">
    <source>
        <dbReference type="PROSITE" id="PS50022"/>
    </source>
</evidence>
<dbReference type="InterPro" id="IPR049492">
    <property type="entry name" value="BD-FAE-like_dom"/>
</dbReference>